<evidence type="ECO:0000256" key="1">
    <source>
        <dbReference type="ARBA" id="ARBA00023015"/>
    </source>
</evidence>
<keyword evidence="3" id="KW-0804">Transcription</keyword>
<dbReference type="PANTHER" id="PTHR43132:SF2">
    <property type="entry name" value="ARSENICAL RESISTANCE OPERON REPRESSOR ARSR-RELATED"/>
    <property type="match status" value="1"/>
</dbReference>
<dbReference type="InterPro" id="IPR036390">
    <property type="entry name" value="WH_DNA-bd_sf"/>
</dbReference>
<dbReference type="Gene3D" id="1.10.10.10">
    <property type="entry name" value="Winged helix-like DNA-binding domain superfamily/Winged helix DNA-binding domain"/>
    <property type="match status" value="1"/>
</dbReference>
<dbReference type="InterPro" id="IPR001845">
    <property type="entry name" value="HTH_ArsR_DNA-bd_dom"/>
</dbReference>
<proteinExistence type="predicted"/>
<dbReference type="GO" id="GO:0003700">
    <property type="term" value="F:DNA-binding transcription factor activity"/>
    <property type="evidence" value="ECO:0007669"/>
    <property type="project" value="InterPro"/>
</dbReference>
<dbReference type="CDD" id="cd00090">
    <property type="entry name" value="HTH_ARSR"/>
    <property type="match status" value="1"/>
</dbReference>
<organism evidence="5 6">
    <name type="scientific">Nereida ignava</name>
    <dbReference type="NCBI Taxonomy" id="282199"/>
    <lineage>
        <taxon>Bacteria</taxon>
        <taxon>Pseudomonadati</taxon>
        <taxon>Pseudomonadota</taxon>
        <taxon>Alphaproteobacteria</taxon>
        <taxon>Rhodobacterales</taxon>
        <taxon>Roseobacteraceae</taxon>
        <taxon>Nereida</taxon>
    </lineage>
</organism>
<dbReference type="SMART" id="SM00418">
    <property type="entry name" value="HTH_ARSR"/>
    <property type="match status" value="1"/>
</dbReference>
<dbReference type="OrthoDB" id="9804742at2"/>
<evidence type="ECO:0000256" key="2">
    <source>
        <dbReference type="ARBA" id="ARBA00023125"/>
    </source>
</evidence>
<sequence>MKHESALHPATSTGLSLTVAASTFAALGSEQRLGVLRVLVQAGPKGLSIGELAERSDVSGSTLTHHMKILAAAGLIQQQKHGRSIISVGAAYDDIEALCGFLMANCCACGPACQCGPDCKCSDGECCSDIQGQAVPNNTKATS</sequence>
<gene>
    <name evidence="5" type="ORF">NIG5292_01584</name>
</gene>
<dbReference type="Proteomes" id="UP000048949">
    <property type="component" value="Unassembled WGS sequence"/>
</dbReference>
<evidence type="ECO:0000313" key="5">
    <source>
        <dbReference type="EMBL" id="CRK75535.1"/>
    </source>
</evidence>
<evidence type="ECO:0000313" key="6">
    <source>
        <dbReference type="Proteomes" id="UP000048949"/>
    </source>
</evidence>
<dbReference type="GO" id="GO:0003677">
    <property type="term" value="F:DNA binding"/>
    <property type="evidence" value="ECO:0007669"/>
    <property type="project" value="UniProtKB-KW"/>
</dbReference>
<dbReference type="RefSeq" id="WP_048598947.1">
    <property type="nucleotide sequence ID" value="NZ_CBFHGK010000046.1"/>
</dbReference>
<dbReference type="Pfam" id="PF12840">
    <property type="entry name" value="HTH_20"/>
    <property type="match status" value="1"/>
</dbReference>
<dbReference type="InterPro" id="IPR036388">
    <property type="entry name" value="WH-like_DNA-bd_sf"/>
</dbReference>
<keyword evidence="1" id="KW-0805">Transcription regulation</keyword>
<reference evidence="5 6" key="1">
    <citation type="submission" date="2015-04" db="EMBL/GenBank/DDBJ databases">
        <authorList>
            <person name="Syromyatnikov M.Y."/>
            <person name="Popov V.N."/>
        </authorList>
    </citation>
    <scope>NUCLEOTIDE SEQUENCE [LARGE SCALE GENOMIC DNA]</scope>
    <source>
        <strain evidence="5 6">CECT 5292</strain>
    </source>
</reference>
<dbReference type="PANTHER" id="PTHR43132">
    <property type="entry name" value="ARSENICAL RESISTANCE OPERON REPRESSOR ARSR-RELATED"/>
    <property type="match status" value="1"/>
</dbReference>
<accession>A0A0U1NLD8</accession>
<dbReference type="NCBIfam" id="NF033788">
    <property type="entry name" value="HTH_metalloreg"/>
    <property type="match status" value="1"/>
</dbReference>
<keyword evidence="2" id="KW-0238">DNA-binding</keyword>
<dbReference type="InterPro" id="IPR051011">
    <property type="entry name" value="Metal_resp_trans_reg"/>
</dbReference>
<keyword evidence="6" id="KW-1185">Reference proteome</keyword>
<dbReference type="InterPro" id="IPR011991">
    <property type="entry name" value="ArsR-like_HTH"/>
</dbReference>
<evidence type="ECO:0000256" key="3">
    <source>
        <dbReference type="ARBA" id="ARBA00023163"/>
    </source>
</evidence>
<name>A0A0U1NLD8_9RHOB</name>
<dbReference type="STRING" id="282199.GCA_001049735_01583"/>
<dbReference type="SUPFAM" id="SSF46785">
    <property type="entry name" value="Winged helix' DNA-binding domain"/>
    <property type="match status" value="1"/>
</dbReference>
<dbReference type="AlphaFoldDB" id="A0A0U1NLD8"/>
<dbReference type="PROSITE" id="PS50987">
    <property type="entry name" value="HTH_ARSR_2"/>
    <property type="match status" value="1"/>
</dbReference>
<feature type="domain" description="HTH arsR-type" evidence="4">
    <location>
        <begin position="12"/>
        <end position="110"/>
    </location>
</feature>
<protein>
    <submittedName>
        <fullName evidence="5">Putative transcriptional regulator</fullName>
    </submittedName>
</protein>
<dbReference type="EMBL" id="CVQV01000006">
    <property type="protein sequence ID" value="CRK75535.1"/>
    <property type="molecule type" value="Genomic_DNA"/>
</dbReference>
<evidence type="ECO:0000259" key="4">
    <source>
        <dbReference type="PROSITE" id="PS50987"/>
    </source>
</evidence>